<keyword evidence="1" id="KW-0472">Membrane</keyword>
<evidence type="ECO:0000313" key="3">
    <source>
        <dbReference type="Proteomes" id="UP000005384"/>
    </source>
</evidence>
<dbReference type="Proteomes" id="UP000005384">
    <property type="component" value="Unassembled WGS sequence"/>
</dbReference>
<evidence type="ECO:0008006" key="4">
    <source>
        <dbReference type="Google" id="ProtNLM"/>
    </source>
</evidence>
<feature type="transmembrane region" description="Helical" evidence="1">
    <location>
        <begin position="7"/>
        <end position="26"/>
    </location>
</feature>
<reference evidence="2 3" key="1">
    <citation type="submission" date="2011-08" db="EMBL/GenBank/DDBJ databases">
        <title>The Genome Sequence of Clostridium hathewayi WAL-18680.</title>
        <authorList>
            <consortium name="The Broad Institute Genome Sequencing Platform"/>
            <person name="Earl A."/>
            <person name="Ward D."/>
            <person name="Feldgarden M."/>
            <person name="Gevers D."/>
            <person name="Finegold S.M."/>
            <person name="Summanen P.H."/>
            <person name="Molitoris D.R."/>
            <person name="Song M."/>
            <person name="Daigneault M."/>
            <person name="Allen-Vercoe E."/>
            <person name="Young S.K."/>
            <person name="Zeng Q."/>
            <person name="Gargeya S."/>
            <person name="Fitzgerald M."/>
            <person name="Haas B."/>
            <person name="Abouelleil A."/>
            <person name="Alvarado L."/>
            <person name="Arachchi H.M."/>
            <person name="Berlin A."/>
            <person name="Brown A."/>
            <person name="Chapman S.B."/>
            <person name="Chen Z."/>
            <person name="Dunbar C."/>
            <person name="Freedman E."/>
            <person name="Gearin G."/>
            <person name="Gellesch M."/>
            <person name="Goldberg J."/>
            <person name="Griggs A."/>
            <person name="Gujja S."/>
            <person name="Heiman D."/>
            <person name="Howarth C."/>
            <person name="Larson L."/>
            <person name="Lui A."/>
            <person name="MacDonald P.J.P."/>
            <person name="Montmayeur A."/>
            <person name="Murphy C."/>
            <person name="Neiman D."/>
            <person name="Pearson M."/>
            <person name="Priest M."/>
            <person name="Roberts A."/>
            <person name="Saif S."/>
            <person name="Shea T."/>
            <person name="Shenoy N."/>
            <person name="Sisk P."/>
            <person name="Stolte C."/>
            <person name="Sykes S."/>
            <person name="Wortman J."/>
            <person name="Nusbaum C."/>
            <person name="Birren B."/>
        </authorList>
    </citation>
    <scope>NUCLEOTIDE SEQUENCE [LARGE SCALE GENOMIC DNA]</scope>
    <source>
        <strain evidence="2 3">WAL-18680</strain>
    </source>
</reference>
<sequence length="130" mass="14513">MRKKTYGHIISLTVILFVVVWCFNLISVKEGYPGTAVLSDSFMVPGVCFLGIALMKMADYYGSFDLVLYTASWTVSSMSKNRDSAEERRKRSLSFPAYKKERELKRCFPTPYFAAGGLLSAAAVFVALLV</sequence>
<comment type="caution">
    <text evidence="2">The sequence shown here is derived from an EMBL/GenBank/DDBJ whole genome shotgun (WGS) entry which is preliminary data.</text>
</comment>
<gene>
    <name evidence="2" type="ORF">HMPREF9473_01904</name>
</gene>
<dbReference type="HOGENOM" id="CLU_1935167_0_0_9"/>
<feature type="transmembrane region" description="Helical" evidence="1">
    <location>
        <begin position="110"/>
        <end position="129"/>
    </location>
</feature>
<dbReference type="PATRIC" id="fig|742737.3.peg.1929"/>
<dbReference type="EMBL" id="ADLN01000035">
    <property type="protein sequence ID" value="EHI60126.1"/>
    <property type="molecule type" value="Genomic_DNA"/>
</dbReference>
<keyword evidence="1" id="KW-0812">Transmembrane</keyword>
<feature type="transmembrane region" description="Helical" evidence="1">
    <location>
        <begin position="32"/>
        <end position="54"/>
    </location>
</feature>
<organism evidence="2 3">
    <name type="scientific">Hungatella hathewayi WAL-18680</name>
    <dbReference type="NCBI Taxonomy" id="742737"/>
    <lineage>
        <taxon>Bacteria</taxon>
        <taxon>Bacillati</taxon>
        <taxon>Bacillota</taxon>
        <taxon>Clostridia</taxon>
        <taxon>Lachnospirales</taxon>
        <taxon>Lachnospiraceae</taxon>
        <taxon>Hungatella</taxon>
    </lineage>
</organism>
<keyword evidence="1" id="KW-1133">Transmembrane helix</keyword>
<evidence type="ECO:0000313" key="2">
    <source>
        <dbReference type="EMBL" id="EHI60126.1"/>
    </source>
</evidence>
<evidence type="ECO:0000256" key="1">
    <source>
        <dbReference type="SAM" id="Phobius"/>
    </source>
</evidence>
<protein>
    <recommendedName>
        <fullName evidence="4">DUF3899 domain-containing protein</fullName>
    </recommendedName>
</protein>
<keyword evidence="3" id="KW-1185">Reference proteome</keyword>
<dbReference type="RefSeq" id="WP_006779884.1">
    <property type="nucleotide sequence ID" value="NZ_CP040506.1"/>
</dbReference>
<name>G5IEH7_9FIRM</name>
<accession>G5IEH7</accession>
<proteinExistence type="predicted"/>
<dbReference type="AlphaFoldDB" id="G5IEH7"/>